<keyword evidence="2" id="KW-1185">Reference proteome</keyword>
<dbReference type="Proteomes" id="UP000182737">
    <property type="component" value="Unassembled WGS sequence"/>
</dbReference>
<dbReference type="RefSeq" id="WP_074929703.1">
    <property type="nucleotide sequence ID" value="NZ_FORI01000001.1"/>
</dbReference>
<dbReference type="Gene3D" id="3.40.91.30">
    <property type="match status" value="1"/>
</dbReference>
<evidence type="ECO:0000313" key="2">
    <source>
        <dbReference type="Proteomes" id="UP000182737"/>
    </source>
</evidence>
<dbReference type="AlphaFoldDB" id="A0A1I3HWI8"/>
<name>A0A1I3HWI8_9SPIR</name>
<proteinExistence type="predicted"/>
<sequence length="278" mass="32348">MGKKIEEMTPLHQLMELLGERTNDLLDFIKNKEHALKKAPEGSVRIVRCGKSLQFYKKSGPGDYQGKYMPREEDALARRLVQKDYDERALEKARRELRLIQSFQTSLQKNSVDTVYEALDENRKSLVTPATLTNAQYAELWQNVSYRKKKIDEAGQKLITENGETVRSKSEVIIANALKSHDVPYRYEYPLVLEVADEDLREFHPDFYCLNLRTRQEYAWEHFGMMDDAEYAERAVQKMSLYSANGYFPGKNLIITMESKSAPLSSQEINRIINEYLK</sequence>
<protein>
    <submittedName>
        <fullName evidence="1">Uncharacterized protein</fullName>
    </submittedName>
</protein>
<organism evidence="1 2">
    <name type="scientific">Treponema bryantii</name>
    <dbReference type="NCBI Taxonomy" id="163"/>
    <lineage>
        <taxon>Bacteria</taxon>
        <taxon>Pseudomonadati</taxon>
        <taxon>Spirochaetota</taxon>
        <taxon>Spirochaetia</taxon>
        <taxon>Spirochaetales</taxon>
        <taxon>Treponemataceae</taxon>
        <taxon>Treponema</taxon>
    </lineage>
</organism>
<reference evidence="2" key="1">
    <citation type="submission" date="2016-10" db="EMBL/GenBank/DDBJ databases">
        <authorList>
            <person name="Varghese N."/>
            <person name="Submissions S."/>
        </authorList>
    </citation>
    <scope>NUCLEOTIDE SEQUENCE [LARGE SCALE GENOMIC DNA]</scope>
    <source>
        <strain evidence="2">XBD1002</strain>
    </source>
</reference>
<dbReference type="EMBL" id="FORI01000001">
    <property type="protein sequence ID" value="SFI39940.1"/>
    <property type="molecule type" value="Genomic_DNA"/>
</dbReference>
<gene>
    <name evidence="1" type="ORF">SAMN04487775_101123</name>
</gene>
<accession>A0A1I3HWI8</accession>
<evidence type="ECO:0000313" key="1">
    <source>
        <dbReference type="EMBL" id="SFI39940.1"/>
    </source>
</evidence>
<dbReference type="OrthoDB" id="9803432at2"/>